<evidence type="ECO:0008006" key="4">
    <source>
        <dbReference type="Google" id="ProtNLM"/>
    </source>
</evidence>
<sequence>MSILVSALVALAAQSAAPAMDVATEELVAGRDAAAIATIMTNDRLEETDPARLINLGVAHARKGDNEQARRYFEAAMQADGTLFLETTEGQWIKARRIAARSLAMLNRGEFADQTLVASR</sequence>
<dbReference type="SUPFAM" id="SSF48452">
    <property type="entry name" value="TPR-like"/>
    <property type="match status" value="1"/>
</dbReference>
<dbReference type="EMBL" id="CP092471">
    <property type="protein sequence ID" value="UVI39260.1"/>
    <property type="molecule type" value="Genomic_DNA"/>
</dbReference>
<evidence type="ECO:0000256" key="1">
    <source>
        <dbReference type="SAM" id="SignalP"/>
    </source>
</evidence>
<dbReference type="Proteomes" id="UP001065265">
    <property type="component" value="Chromosome"/>
</dbReference>
<reference evidence="2" key="1">
    <citation type="submission" date="2022-02" db="EMBL/GenBank/DDBJ databases">
        <title>Qipengyuania spongiae sp. nov., isolated from marine sponge.</title>
        <authorList>
            <person name="Li Z."/>
            <person name="Zhang M."/>
        </authorList>
    </citation>
    <scope>NUCLEOTIDE SEQUENCE</scope>
    <source>
        <strain evidence="2">PHS-Z21</strain>
    </source>
</reference>
<dbReference type="InterPro" id="IPR011990">
    <property type="entry name" value="TPR-like_helical_dom_sf"/>
</dbReference>
<protein>
    <recommendedName>
        <fullName evidence="4">Tetratricopeptide repeat protein</fullName>
    </recommendedName>
</protein>
<dbReference type="RefSeq" id="WP_265558440.1">
    <property type="nucleotide sequence ID" value="NZ_CP092471.1"/>
</dbReference>
<keyword evidence="3" id="KW-1185">Reference proteome</keyword>
<evidence type="ECO:0000313" key="3">
    <source>
        <dbReference type="Proteomes" id="UP001065265"/>
    </source>
</evidence>
<organism evidence="2 3">
    <name type="scientific">Qipengyuania spongiae</name>
    <dbReference type="NCBI Taxonomy" id="2909673"/>
    <lineage>
        <taxon>Bacteria</taxon>
        <taxon>Pseudomonadati</taxon>
        <taxon>Pseudomonadota</taxon>
        <taxon>Alphaproteobacteria</taxon>
        <taxon>Sphingomonadales</taxon>
        <taxon>Erythrobacteraceae</taxon>
        <taxon>Qipengyuania</taxon>
    </lineage>
</organism>
<gene>
    <name evidence="2" type="ORF">L1F33_13675</name>
</gene>
<keyword evidence="1" id="KW-0732">Signal</keyword>
<dbReference type="Gene3D" id="1.25.40.10">
    <property type="entry name" value="Tetratricopeptide repeat domain"/>
    <property type="match status" value="1"/>
</dbReference>
<feature type="signal peptide" evidence="1">
    <location>
        <begin position="1"/>
        <end position="19"/>
    </location>
</feature>
<evidence type="ECO:0000313" key="2">
    <source>
        <dbReference type="EMBL" id="UVI39260.1"/>
    </source>
</evidence>
<name>A0ABY5SYL2_9SPHN</name>
<feature type="chain" id="PRO_5046565205" description="Tetratricopeptide repeat protein" evidence="1">
    <location>
        <begin position="20"/>
        <end position="120"/>
    </location>
</feature>
<accession>A0ABY5SYL2</accession>
<proteinExistence type="predicted"/>